<keyword evidence="2" id="KW-0812">Transmembrane</keyword>
<organism evidence="3">
    <name type="scientific">Babesia bigemina</name>
    <dbReference type="NCBI Taxonomy" id="5866"/>
    <lineage>
        <taxon>Eukaryota</taxon>
        <taxon>Sar</taxon>
        <taxon>Alveolata</taxon>
        <taxon>Apicomplexa</taxon>
        <taxon>Aconoidasida</taxon>
        <taxon>Piroplasmida</taxon>
        <taxon>Babesiidae</taxon>
        <taxon>Babesia</taxon>
    </lineage>
</organism>
<gene>
    <name evidence="3" type="ORF">BBBOND_0003900</name>
</gene>
<feature type="transmembrane region" description="Helical" evidence="2">
    <location>
        <begin position="1547"/>
        <end position="1568"/>
    </location>
</feature>
<dbReference type="EMBL" id="LK055138">
    <property type="protein sequence ID" value="CDR71731.1"/>
    <property type="molecule type" value="Genomic_DNA"/>
</dbReference>
<evidence type="ECO:0000256" key="2">
    <source>
        <dbReference type="SAM" id="Phobius"/>
    </source>
</evidence>
<reference evidence="3" key="1">
    <citation type="journal article" date="2014" name="Nucleic Acids Res.">
        <title>The evolutionary dynamics of variant antigen genes in Babesia reveal a history of genomic innovation underlying host-parasite interaction.</title>
        <authorList>
            <person name="Jackson A.P."/>
            <person name="Otto T.D."/>
            <person name="Darby A."/>
            <person name="Ramaprasad A."/>
            <person name="Xia D."/>
            <person name="Echaide I.E."/>
            <person name="Farber M."/>
            <person name="Gahlot S."/>
            <person name="Gamble J."/>
            <person name="Gupta D."/>
            <person name="Gupta Y."/>
            <person name="Jackson L."/>
            <person name="Malandrin L."/>
            <person name="Malas T.B."/>
            <person name="Moussa E."/>
            <person name="Nair M."/>
            <person name="Reid AJ."/>
            <person name="Sanders M."/>
            <person name="Sharma J."/>
            <person name="Tracey A."/>
            <person name="Quail M.A."/>
            <person name="Weir W."/>
            <person name="Wastling J.M."/>
            <person name="Hall N."/>
            <person name="Willadsen P."/>
            <person name="Lingelbach K."/>
            <person name="Shiels B."/>
            <person name="Tait A."/>
            <person name="Berriman M."/>
            <person name="Allred D.R."/>
            <person name="Pain A."/>
        </authorList>
    </citation>
    <scope>NUCLEOTIDE SEQUENCE</scope>
    <source>
        <strain evidence="3">Bond</strain>
    </source>
</reference>
<keyword evidence="1" id="KW-0175">Coiled coil</keyword>
<evidence type="ECO:0000256" key="1">
    <source>
        <dbReference type="SAM" id="Coils"/>
    </source>
</evidence>
<sequence>MGFLSGVLGAVKDDEAVKTYDNYMPIDNRLEKVLEEVNKKIGSGRDGLAVSVGAVKEWLEGYGNKIRDMTFNVKNALAILQDDLSGKYLSSINSAQNLEDQLKHWNGVLKDIDFHLNEAETSGVNVLDDKLKNTLLHEVKVVRKSVQVMRESADNEAFKAQADRVDKQLLEREDELRRAINTQYETVRKTVVDTLGKINDEVSYFGGVKKSEFQKISQAVIEAKKDINKLVEDRQEGFDKMYKTPILAKFDTIRGKLQELDNVKHKGKGGNSKLHDDVEDITKQIAEQVVLAQKEVTALESAVKATASAAYQKISQLVDDATGALSGLETKVKSGLGKLKSEVDKPIEDVINKLKEGIANAAEAEGAYKVVQEFYLGIQDKVDYPNLHKWSEAAKSGGSLKDAIAALGSNDTYINNFKAVLTKLKDPQNVGGIFYDALMMDLQKKAKDAIEAVRSDRSGKFANVFQQFSQEIKKSDDRGSTVYEKIDGIKADSEISSLQNLSVDSSKLTNVINLFEKDAEIGDETSKVKKAIDKVLQKITMLQAVPGEVTKLQSETKSLLEQLKAQLDQLQKEIDAIESSVKSAEKALNGCIHDLNRAVSAAYHSSIQAVENLKNELCDITRKAFQNVTNEVRLLFANGHQADLTALGNLVNEQNQTIEELIRVDKSNGVKGLLKWLFKHKGSELEKFRIDVTSPMKPEERAKKLRKLSKDFKEHVDVICKYVENQAKTPKGEKTPEKVHNNRSEKVHEIQQKLSSLLQYISDENALPDVKDRDLRRIFTFDAEFRSHLHELTSALSTFDPADFANPHHPQLLDALKAGMQGLVAEMEKAYVSRYDGHPKMEWKVIKEKKVTDELTVDATRCAKVFMSCLPMWVEDLGELKRRCEHSWQGKAIHLKDEIDKENPLGEFLKHCGYIVPTSQKSHQDGELQCKYKFTGANILEKLVENKLERGTVFDHIKACESNQDIKTGKPKEKTHFDISNILDCLYHHLDQYNEVGHLSTLTSKRHPCSVYDMLVWLSGLTHNPVRHVKLDAAITHILEELYKRGKEDVDEVVDGLEIEPVVGDNFKISLVNNQTVPLEAYPRNVSYEDMRTAVTDICANAYDVLTTIAGTGDEFTTYASDLSNNSMKFHYPQSGEDCFDMLLDILRRLFPPLKFLLGQCSYAAYNFGWRDCMYGKDIASGKSQCIDHSEDKAACQPNGKPNDQPKCQVNSQANCRPTSPLMSYLNDCLPGHLPHQLSKIGCRYECLNCPSTSKKGMPCLTPLGFRGFSGSTKTGGDICHIIRKFFANTHLNGLLCLIPKPPSTLPEHFSFVQSLANSCGSSKRMNLSDMRSAFEASVNNLSIQLQTDSTVFTKALVDAYGSKSATHTDCEHPHLTTLTTTDTCKGKKKNVNCAPYIYPLAEDAYCYFAMKHCDTYVSWAVYLPWTFWEYLKNLCDDFCNIFCADWGCRSCLNSSKCKRGEHGKSDEPKENVPGQPHCKCSSMVKCKGVSPTFYRYGFAFGDPNALDANKQCHDFYNQLTAVLKSQYFKNLFDTCDHFLFKIRSPFIWLNVALWLLSLLYLLHIMVIRLDLLHIKSHLHSPSSHRIAAQSLLAAARVNKLGRVFYLQP</sequence>
<keyword evidence="2" id="KW-0472">Membrane</keyword>
<keyword evidence="2" id="KW-1133">Transmembrane helix</keyword>
<evidence type="ECO:0000313" key="3">
    <source>
        <dbReference type="EMBL" id="CDR71731.1"/>
    </source>
</evidence>
<name>A0A061BLI1_BABBI</name>
<feature type="coiled-coil region" evidence="1">
    <location>
        <begin position="549"/>
        <end position="587"/>
    </location>
</feature>
<accession>A0A061BLI1</accession>
<protein>
    <recommendedName>
        <fullName evidence="4">C3H1-type domain-containing protein</fullName>
    </recommendedName>
</protein>
<dbReference type="KEGG" id="bbig:BBBOND_0003900"/>
<reference evidence="3" key="2">
    <citation type="submission" date="2014-06" db="EMBL/GenBank/DDBJ databases">
        <authorList>
            <person name="Aslett M."/>
            <person name="De Silva Nishadi"/>
        </authorList>
    </citation>
    <scope>NUCLEOTIDE SEQUENCE</scope>
    <source>
        <strain evidence="3">Bond</strain>
    </source>
</reference>
<dbReference type="GeneID" id="24561950"/>
<dbReference type="RefSeq" id="XP_012770677.1">
    <property type="nucleotide sequence ID" value="XM_012915223.1"/>
</dbReference>
<dbReference type="VEuPathDB" id="PiroplasmaDB:BBBOND_0003900"/>
<evidence type="ECO:0008006" key="4">
    <source>
        <dbReference type="Google" id="ProtNLM"/>
    </source>
</evidence>
<dbReference type="OrthoDB" id="5792673at2759"/>
<proteinExistence type="predicted"/>